<evidence type="ECO:0000313" key="2">
    <source>
        <dbReference type="EMBL" id="MFC3935135.1"/>
    </source>
</evidence>
<protein>
    <submittedName>
        <fullName evidence="2">Uncharacterized protein</fullName>
    </submittedName>
</protein>
<dbReference type="Proteomes" id="UP001595693">
    <property type="component" value="Unassembled WGS sequence"/>
</dbReference>
<evidence type="ECO:0000256" key="1">
    <source>
        <dbReference type="SAM" id="MobiDB-lite"/>
    </source>
</evidence>
<accession>A0ABV8D9T8</accession>
<proteinExistence type="predicted"/>
<organism evidence="2 3">
    <name type="scientific">Acidovorax facilis</name>
    <dbReference type="NCBI Taxonomy" id="12917"/>
    <lineage>
        <taxon>Bacteria</taxon>
        <taxon>Pseudomonadati</taxon>
        <taxon>Pseudomonadota</taxon>
        <taxon>Betaproteobacteria</taxon>
        <taxon>Burkholderiales</taxon>
        <taxon>Comamonadaceae</taxon>
        <taxon>Acidovorax</taxon>
    </lineage>
</organism>
<comment type="caution">
    <text evidence="2">The sequence shown here is derived from an EMBL/GenBank/DDBJ whole genome shotgun (WGS) entry which is preliminary data.</text>
</comment>
<feature type="region of interest" description="Disordered" evidence="1">
    <location>
        <begin position="44"/>
        <end position="67"/>
    </location>
</feature>
<reference evidence="3" key="1">
    <citation type="journal article" date="2019" name="Int. J. Syst. Evol. Microbiol.">
        <title>The Global Catalogue of Microorganisms (GCM) 10K type strain sequencing project: providing services to taxonomists for standard genome sequencing and annotation.</title>
        <authorList>
            <consortium name="The Broad Institute Genomics Platform"/>
            <consortium name="The Broad Institute Genome Sequencing Center for Infectious Disease"/>
            <person name="Wu L."/>
            <person name="Ma J."/>
        </authorList>
    </citation>
    <scope>NUCLEOTIDE SEQUENCE [LARGE SCALE GENOMIC DNA]</scope>
    <source>
        <strain evidence="3">CCUG 2113</strain>
    </source>
</reference>
<sequence length="115" mass="12182">MQKGAIHVNAGGTGRAFCQTVLDLDRLVDLRVCVLEAAAYLAQTPPANGGESQVQPTLGQETEGSTGNAFEIPKYTEIAAPPDAIQGGRPWVKVPESLTNLQSLINNLHSKESDP</sequence>
<keyword evidence="3" id="KW-1185">Reference proteome</keyword>
<dbReference type="EMBL" id="JBHSAJ010000028">
    <property type="protein sequence ID" value="MFC3935135.1"/>
    <property type="molecule type" value="Genomic_DNA"/>
</dbReference>
<name>A0ABV8D9T8_9BURK</name>
<feature type="compositionally biased region" description="Polar residues" evidence="1">
    <location>
        <begin position="50"/>
        <end position="67"/>
    </location>
</feature>
<evidence type="ECO:0000313" key="3">
    <source>
        <dbReference type="Proteomes" id="UP001595693"/>
    </source>
</evidence>
<dbReference type="RefSeq" id="WP_158237481.1">
    <property type="nucleotide sequence ID" value="NZ_JAMXAX010000100.1"/>
</dbReference>
<gene>
    <name evidence="2" type="ORF">ACFOW3_10920</name>
</gene>